<dbReference type="Pfam" id="PF03496">
    <property type="entry name" value="ADPrib_exo_Tox"/>
    <property type="match status" value="1"/>
</dbReference>
<protein>
    <recommendedName>
        <fullName evidence="1">ADP ribosyltransferase domain-containing protein</fullName>
    </recommendedName>
</protein>
<name>A0A815XD24_9BILA</name>
<evidence type="ECO:0000313" key="3">
    <source>
        <dbReference type="Proteomes" id="UP000663889"/>
    </source>
</evidence>
<dbReference type="InterPro" id="IPR003540">
    <property type="entry name" value="ADP-ribosyltransferase"/>
</dbReference>
<dbReference type="SUPFAM" id="SSF56399">
    <property type="entry name" value="ADP-ribosylation"/>
    <property type="match status" value="1"/>
</dbReference>
<dbReference type="PROSITE" id="PS51996">
    <property type="entry name" value="TR_MART"/>
    <property type="match status" value="1"/>
</dbReference>
<reference evidence="2" key="1">
    <citation type="submission" date="2021-02" db="EMBL/GenBank/DDBJ databases">
        <authorList>
            <person name="Nowell W R."/>
        </authorList>
    </citation>
    <scope>NUCLEOTIDE SEQUENCE</scope>
</reference>
<proteinExistence type="predicted"/>
<gene>
    <name evidence="2" type="ORF">SEV965_LOCUS38935</name>
</gene>
<organism evidence="2 3">
    <name type="scientific">Rotaria sordida</name>
    <dbReference type="NCBI Taxonomy" id="392033"/>
    <lineage>
        <taxon>Eukaryota</taxon>
        <taxon>Metazoa</taxon>
        <taxon>Spiralia</taxon>
        <taxon>Gnathifera</taxon>
        <taxon>Rotifera</taxon>
        <taxon>Eurotatoria</taxon>
        <taxon>Bdelloidea</taxon>
        <taxon>Philodinida</taxon>
        <taxon>Philodinidae</taxon>
        <taxon>Rotaria</taxon>
    </lineage>
</organism>
<dbReference type="AlphaFoldDB" id="A0A815XD24"/>
<evidence type="ECO:0000259" key="1">
    <source>
        <dbReference type="Pfam" id="PF03496"/>
    </source>
</evidence>
<dbReference type="EMBL" id="CAJNOU010011180">
    <property type="protein sequence ID" value="CAF1556109.1"/>
    <property type="molecule type" value="Genomic_DNA"/>
</dbReference>
<feature type="non-terminal residue" evidence="2">
    <location>
        <position position="1"/>
    </location>
</feature>
<dbReference type="GO" id="GO:0005576">
    <property type="term" value="C:extracellular region"/>
    <property type="evidence" value="ECO:0007669"/>
    <property type="project" value="InterPro"/>
</dbReference>
<evidence type="ECO:0000313" key="2">
    <source>
        <dbReference type="EMBL" id="CAF1556109.1"/>
    </source>
</evidence>
<sequence length="371" mass="43325">ENLSEQTKGILRTIHYRLFECTSIESLQETINNNIHDTEKIILVLSGSMDHELILNNIHSEQRIVSIFILVNALSTPFDSYSKISGVFTDYEVLETKMLAQARILNHQVVAFDCDEKLSERSMEELNEKPEGNFYDMHLRFSSDHFVTSNEKEKLLKYCRRRYASNSTQLKHIDDFEKAYESKDALRWYSKDCFLFSSLNKCLRKQSGNVYDCDMVYFAADLSIQIQLEWKKQREKNNPNLDSFHVYRGLNLPEAEITRIQNYCGKSITIKGFLSTTKSFLVAQMFAANIVFDIEIDPKLENIVYADISTYSQIPDEEEILIDFGTTFQVVDVVNEYDGYKLSVLLLDIFINDKLLFFLMYKRTIYCFGEF</sequence>
<comment type="caution">
    <text evidence="2">The sequence shown here is derived from an EMBL/GenBank/DDBJ whole genome shotgun (WGS) entry which is preliminary data.</text>
</comment>
<dbReference type="Gene3D" id="3.90.176.10">
    <property type="entry name" value="Toxin ADP-ribosyltransferase, Chain A, domain 1"/>
    <property type="match status" value="1"/>
</dbReference>
<accession>A0A815XD24</accession>
<dbReference type="Proteomes" id="UP000663889">
    <property type="component" value="Unassembled WGS sequence"/>
</dbReference>
<feature type="domain" description="ADP ribosyltransferase" evidence="1">
    <location>
        <begin position="181"/>
        <end position="335"/>
    </location>
</feature>